<name>A0A9D4K9N2_DREPO</name>
<protein>
    <submittedName>
        <fullName evidence="1">Uncharacterized protein</fullName>
    </submittedName>
</protein>
<evidence type="ECO:0000313" key="1">
    <source>
        <dbReference type="EMBL" id="KAH3835548.1"/>
    </source>
</evidence>
<sequence length="129" mass="14498">MLVEQDFSAAAEKNAARAGILLFEQHLDTARAAKMLLEQKQQESKTLKEILDFLKISNSNEVKLSASLNTVECPTTDIGQVVIPEDDDTQPPIHAVEQQQVPRNRQNARRHFEACLSEPMVSMDSMKIH</sequence>
<organism evidence="1 2">
    <name type="scientific">Dreissena polymorpha</name>
    <name type="common">Zebra mussel</name>
    <name type="synonym">Mytilus polymorpha</name>
    <dbReference type="NCBI Taxonomy" id="45954"/>
    <lineage>
        <taxon>Eukaryota</taxon>
        <taxon>Metazoa</taxon>
        <taxon>Spiralia</taxon>
        <taxon>Lophotrochozoa</taxon>
        <taxon>Mollusca</taxon>
        <taxon>Bivalvia</taxon>
        <taxon>Autobranchia</taxon>
        <taxon>Heteroconchia</taxon>
        <taxon>Euheterodonta</taxon>
        <taxon>Imparidentia</taxon>
        <taxon>Neoheterodontei</taxon>
        <taxon>Myida</taxon>
        <taxon>Dreissenoidea</taxon>
        <taxon>Dreissenidae</taxon>
        <taxon>Dreissena</taxon>
    </lineage>
</organism>
<gene>
    <name evidence="1" type="ORF">DPMN_108901</name>
</gene>
<proteinExistence type="predicted"/>
<dbReference type="EMBL" id="JAIWYP010000004">
    <property type="protein sequence ID" value="KAH3835548.1"/>
    <property type="molecule type" value="Genomic_DNA"/>
</dbReference>
<comment type="caution">
    <text evidence="1">The sequence shown here is derived from an EMBL/GenBank/DDBJ whole genome shotgun (WGS) entry which is preliminary data.</text>
</comment>
<evidence type="ECO:0000313" key="2">
    <source>
        <dbReference type="Proteomes" id="UP000828390"/>
    </source>
</evidence>
<accession>A0A9D4K9N2</accession>
<reference evidence="1" key="2">
    <citation type="submission" date="2020-11" db="EMBL/GenBank/DDBJ databases">
        <authorList>
            <person name="McCartney M.A."/>
            <person name="Auch B."/>
            <person name="Kono T."/>
            <person name="Mallez S."/>
            <person name="Becker A."/>
            <person name="Gohl D.M."/>
            <person name="Silverstein K.A.T."/>
            <person name="Koren S."/>
            <person name="Bechman K.B."/>
            <person name="Herman A."/>
            <person name="Abrahante J.E."/>
            <person name="Garbe J."/>
        </authorList>
    </citation>
    <scope>NUCLEOTIDE SEQUENCE</scope>
    <source>
        <strain evidence="1">Duluth1</strain>
        <tissue evidence="1">Whole animal</tissue>
    </source>
</reference>
<reference evidence="1" key="1">
    <citation type="journal article" date="2019" name="bioRxiv">
        <title>The Genome of the Zebra Mussel, Dreissena polymorpha: A Resource for Invasive Species Research.</title>
        <authorList>
            <person name="McCartney M.A."/>
            <person name="Auch B."/>
            <person name="Kono T."/>
            <person name="Mallez S."/>
            <person name="Zhang Y."/>
            <person name="Obille A."/>
            <person name="Becker A."/>
            <person name="Abrahante J.E."/>
            <person name="Garbe J."/>
            <person name="Badalamenti J.P."/>
            <person name="Herman A."/>
            <person name="Mangelson H."/>
            <person name="Liachko I."/>
            <person name="Sullivan S."/>
            <person name="Sone E.D."/>
            <person name="Koren S."/>
            <person name="Silverstein K.A.T."/>
            <person name="Beckman K.B."/>
            <person name="Gohl D.M."/>
        </authorList>
    </citation>
    <scope>NUCLEOTIDE SEQUENCE</scope>
    <source>
        <strain evidence="1">Duluth1</strain>
        <tissue evidence="1">Whole animal</tissue>
    </source>
</reference>
<keyword evidence="2" id="KW-1185">Reference proteome</keyword>
<dbReference type="Proteomes" id="UP000828390">
    <property type="component" value="Unassembled WGS sequence"/>
</dbReference>
<dbReference type="AlphaFoldDB" id="A0A9D4K9N2"/>